<proteinExistence type="predicted"/>
<name>A0AAV5B1N1_9ACTN</name>
<dbReference type="InterPro" id="IPR002725">
    <property type="entry name" value="YgjP-like_metallopeptidase"/>
</dbReference>
<dbReference type="EMBL" id="BQKC01000001">
    <property type="protein sequence ID" value="GJM55432.1"/>
    <property type="molecule type" value="Genomic_DNA"/>
</dbReference>
<dbReference type="CDD" id="cd07344">
    <property type="entry name" value="M48_yhfN_like"/>
    <property type="match status" value="1"/>
</dbReference>
<dbReference type="AlphaFoldDB" id="A0AAV5B1N1"/>
<accession>A0AAV5B1N1</accession>
<keyword evidence="3" id="KW-1185">Reference proteome</keyword>
<feature type="domain" description="YgjP-like metallopeptidase" evidence="1">
    <location>
        <begin position="24"/>
        <end position="241"/>
    </location>
</feature>
<dbReference type="RefSeq" id="WP_251173233.1">
    <property type="nucleotide sequence ID" value="NZ_BQKC01000001.1"/>
</dbReference>
<evidence type="ECO:0000313" key="3">
    <source>
        <dbReference type="Proteomes" id="UP001055025"/>
    </source>
</evidence>
<reference evidence="2" key="1">
    <citation type="journal article" date="2022" name="Int. J. Syst. Evol. Microbiol.">
        <title>Granulimonas faecalis gen. nov., sp. nov., and Leptogranulimonas caecicola gen. nov., sp. nov., novel lactate-producing Atopobiaceae bacteria isolated from mouse intestines, and an emended description of the family Atopobiaceae.</title>
        <authorList>
            <person name="Morinaga K."/>
            <person name="Kusada H."/>
            <person name="Sakamoto S."/>
            <person name="Murakami T."/>
            <person name="Toyoda A."/>
            <person name="Mori H."/>
            <person name="Meng X.Y."/>
            <person name="Takashino M."/>
            <person name="Murotomi K."/>
            <person name="Tamaki H."/>
        </authorList>
    </citation>
    <scope>NUCLEOTIDE SEQUENCE</scope>
    <source>
        <strain evidence="2">OPF53</strain>
    </source>
</reference>
<evidence type="ECO:0000313" key="2">
    <source>
        <dbReference type="EMBL" id="GJM55432.1"/>
    </source>
</evidence>
<dbReference type="Proteomes" id="UP001055025">
    <property type="component" value="Unassembled WGS sequence"/>
</dbReference>
<dbReference type="InterPro" id="IPR053136">
    <property type="entry name" value="UTP_pyrophosphatase-like"/>
</dbReference>
<dbReference type="PANTHER" id="PTHR30399">
    <property type="entry name" value="UNCHARACTERIZED PROTEIN YGJP"/>
    <property type="match status" value="1"/>
</dbReference>
<comment type="caution">
    <text evidence="2">The sequence shown here is derived from an EMBL/GenBank/DDBJ whole genome shotgun (WGS) entry which is preliminary data.</text>
</comment>
<dbReference type="Gene3D" id="3.30.2010.10">
    <property type="entry name" value="Metalloproteases ('zincins'), catalytic domain"/>
    <property type="match status" value="1"/>
</dbReference>
<evidence type="ECO:0000259" key="1">
    <source>
        <dbReference type="Pfam" id="PF01863"/>
    </source>
</evidence>
<organism evidence="2 3">
    <name type="scientific">Granulimonas faecalis</name>
    <dbReference type="NCBI Taxonomy" id="2894155"/>
    <lineage>
        <taxon>Bacteria</taxon>
        <taxon>Bacillati</taxon>
        <taxon>Actinomycetota</taxon>
        <taxon>Coriobacteriia</taxon>
        <taxon>Coriobacteriales</taxon>
        <taxon>Kribbibacteriaceae</taxon>
        <taxon>Granulimonas</taxon>
    </lineage>
</organism>
<sequence>MARIRRFSCEVAGVPVDVVFRARRRFVLRPGRDGRVTVSAPRSMGRAAVLAWLGGEGADVLAPVAQRLPAADELERRRAWGRLREGDVVAVWGRPVAVRLETAEGRPAARVEDGSLVLGVPDPKDPSEEAHQLRRRLFEGLLRSELAAAVPGARERAERAVGTGTGRWTVRRMGSRWGSCRPSTGSVSIALDLACHDPAFLDLVAVHEVAHMEAPDHGPRFSEVMDRALPGWRGLQADLDREGMRLPPDAPAKA</sequence>
<dbReference type="PANTHER" id="PTHR30399:SF1">
    <property type="entry name" value="UTP PYROPHOSPHATASE"/>
    <property type="match status" value="1"/>
</dbReference>
<dbReference type="Pfam" id="PF01863">
    <property type="entry name" value="YgjP-like"/>
    <property type="match status" value="1"/>
</dbReference>
<protein>
    <recommendedName>
        <fullName evidence="1">YgjP-like metallopeptidase domain-containing protein</fullName>
    </recommendedName>
</protein>
<gene>
    <name evidence="2" type="ORF">ATOP_10870</name>
</gene>